<evidence type="ECO:0000313" key="2">
    <source>
        <dbReference type="Proteomes" id="UP000887116"/>
    </source>
</evidence>
<accession>A0A8X6LZ49</accession>
<dbReference type="Proteomes" id="UP000887116">
    <property type="component" value="Unassembled WGS sequence"/>
</dbReference>
<comment type="caution">
    <text evidence="1">The sequence shown here is derived from an EMBL/GenBank/DDBJ whole genome shotgun (WGS) entry which is preliminary data.</text>
</comment>
<reference evidence="1" key="1">
    <citation type="submission" date="2020-07" db="EMBL/GenBank/DDBJ databases">
        <title>Multicomponent nature underlies the extraordinary mechanical properties of spider dragline silk.</title>
        <authorList>
            <person name="Kono N."/>
            <person name="Nakamura H."/>
            <person name="Mori M."/>
            <person name="Yoshida Y."/>
            <person name="Ohtoshi R."/>
            <person name="Malay A.D."/>
            <person name="Moran D.A.P."/>
            <person name="Tomita M."/>
            <person name="Numata K."/>
            <person name="Arakawa K."/>
        </authorList>
    </citation>
    <scope>NUCLEOTIDE SEQUENCE</scope>
</reference>
<proteinExistence type="predicted"/>
<dbReference type="AlphaFoldDB" id="A0A8X6LZ49"/>
<gene>
    <name evidence="1" type="ORF">TNCT_362591</name>
</gene>
<organism evidence="1 2">
    <name type="scientific">Trichonephila clavata</name>
    <name type="common">Joro spider</name>
    <name type="synonym">Nephila clavata</name>
    <dbReference type="NCBI Taxonomy" id="2740835"/>
    <lineage>
        <taxon>Eukaryota</taxon>
        <taxon>Metazoa</taxon>
        <taxon>Ecdysozoa</taxon>
        <taxon>Arthropoda</taxon>
        <taxon>Chelicerata</taxon>
        <taxon>Arachnida</taxon>
        <taxon>Araneae</taxon>
        <taxon>Araneomorphae</taxon>
        <taxon>Entelegynae</taxon>
        <taxon>Araneoidea</taxon>
        <taxon>Nephilidae</taxon>
        <taxon>Trichonephila</taxon>
    </lineage>
</organism>
<keyword evidence="2" id="KW-1185">Reference proteome</keyword>
<name>A0A8X6LZ49_TRICU</name>
<dbReference type="EMBL" id="BMAO01038627">
    <property type="protein sequence ID" value="GFR26032.1"/>
    <property type="molecule type" value="Genomic_DNA"/>
</dbReference>
<protein>
    <submittedName>
        <fullName evidence="1">Uncharacterized protein</fullName>
    </submittedName>
</protein>
<sequence length="119" mass="13434">MSDSKFIRYSFYGDMPVCFHHVIHLPHIFICSGQVQPSMSRYVLHLLTSITELAAPSALSSHLTLRLLQADYEFLLHMPIHSQKLLPHTALFNHKFKMIGTRLRGWSPLCSGTATSPSA</sequence>
<evidence type="ECO:0000313" key="1">
    <source>
        <dbReference type="EMBL" id="GFR26032.1"/>
    </source>
</evidence>